<reference evidence="3" key="1">
    <citation type="journal article" date="2020" name="Fungal Divers.">
        <title>Resolving the Mortierellaceae phylogeny through synthesis of multi-gene phylogenetics and phylogenomics.</title>
        <authorList>
            <person name="Vandepol N."/>
            <person name="Liber J."/>
            <person name="Desiro A."/>
            <person name="Na H."/>
            <person name="Kennedy M."/>
            <person name="Barry K."/>
            <person name="Grigoriev I.V."/>
            <person name="Miller A.N."/>
            <person name="O'Donnell K."/>
            <person name="Stajich J.E."/>
            <person name="Bonito G."/>
        </authorList>
    </citation>
    <scope>NUCLEOTIDE SEQUENCE</scope>
    <source>
        <strain evidence="3">REB-010B</strain>
    </source>
</reference>
<gene>
    <name evidence="3" type="ORF">BGZ99_010109</name>
</gene>
<evidence type="ECO:0000256" key="1">
    <source>
        <dbReference type="SAM" id="MobiDB-lite"/>
    </source>
</evidence>
<feature type="compositionally biased region" description="Low complexity" evidence="1">
    <location>
        <begin position="159"/>
        <end position="176"/>
    </location>
</feature>
<feature type="compositionally biased region" description="Polar residues" evidence="1">
    <location>
        <begin position="246"/>
        <end position="263"/>
    </location>
</feature>
<protein>
    <submittedName>
        <fullName evidence="3">Uncharacterized protein</fullName>
    </submittedName>
</protein>
<feature type="compositionally biased region" description="Polar residues" evidence="1">
    <location>
        <begin position="689"/>
        <end position="700"/>
    </location>
</feature>
<feature type="compositionally biased region" description="Low complexity" evidence="1">
    <location>
        <begin position="472"/>
        <end position="484"/>
    </location>
</feature>
<feature type="region of interest" description="Disordered" evidence="1">
    <location>
        <begin position="462"/>
        <end position="484"/>
    </location>
</feature>
<accession>A0A9P6RSX1</accession>
<feature type="region of interest" description="Disordered" evidence="1">
    <location>
        <begin position="220"/>
        <end position="281"/>
    </location>
</feature>
<feature type="region of interest" description="Disordered" evidence="1">
    <location>
        <begin position="395"/>
        <end position="417"/>
    </location>
</feature>
<keyword evidence="2" id="KW-0812">Transmembrane</keyword>
<keyword evidence="2" id="KW-0472">Membrane</keyword>
<dbReference type="AlphaFoldDB" id="A0A9P6RSX1"/>
<feature type="transmembrane region" description="Helical" evidence="2">
    <location>
        <begin position="293"/>
        <end position="316"/>
    </location>
</feature>
<feature type="non-terminal residue" evidence="3">
    <location>
        <position position="1"/>
    </location>
</feature>
<feature type="compositionally biased region" description="Basic and acidic residues" evidence="1">
    <location>
        <begin position="515"/>
        <end position="524"/>
    </location>
</feature>
<feature type="compositionally biased region" description="Low complexity" evidence="1">
    <location>
        <begin position="671"/>
        <end position="688"/>
    </location>
</feature>
<organism evidence="3 4">
    <name type="scientific">Dissophora globulifera</name>
    <dbReference type="NCBI Taxonomy" id="979702"/>
    <lineage>
        <taxon>Eukaryota</taxon>
        <taxon>Fungi</taxon>
        <taxon>Fungi incertae sedis</taxon>
        <taxon>Mucoromycota</taxon>
        <taxon>Mortierellomycotina</taxon>
        <taxon>Mortierellomycetes</taxon>
        <taxon>Mortierellales</taxon>
        <taxon>Mortierellaceae</taxon>
        <taxon>Dissophora</taxon>
    </lineage>
</organism>
<comment type="caution">
    <text evidence="3">The sequence shown here is derived from an EMBL/GenBank/DDBJ whole genome shotgun (WGS) entry which is preliminary data.</text>
</comment>
<evidence type="ECO:0000313" key="3">
    <source>
        <dbReference type="EMBL" id="KAG0326131.1"/>
    </source>
</evidence>
<feature type="compositionally biased region" description="Pro residues" evidence="1">
    <location>
        <begin position="226"/>
        <end position="238"/>
    </location>
</feature>
<sequence>FSIAGLTEALSCISPTSNTTVQPGQMVDISWQLSDTDKYVFDKISAQLYCMDDSGPAKGQWRSVSTVFSQLPLQAPSGQYLFKLPSCGPLAVNGSFNIIAQGTDFDMQIETEDSCYFSILANSTIPEPLSPSPTSRSSDTPKNHPSSVVVFTKTIGSQTSSAVSPSRTRSSTMSSPDPTNPTDSIIGGSRRTANPSLPASPSSILLTSSSSILLTSSSSILLTSNPTPPTLVPTPPVPDRTAGPNPLTTSPSVPRQQSPHQNVTGGTDGAGGNTGNNGRGSDGAAVTNGITKMGAVVGGAVTGLCVIAMAVAWLVIRNRRQRRRVMMTAASASASGSGSEAAGAARVTQSKMMPGGGAGGVMKETKKHFWLRNAFKEGHFYKMEDKDDNDYDNDITEPHMSEKVSGTDGLGGGSGGKRTKDLAGTTMVETGGHFPSGSTHLAFSTQPPLMPPEQVYTGSSLPPHMRRTPSLRGESFSGTSSRRSSFETSSVVRKYWAASMAARAELLVDRDHHSPLHVSGHDLEQGDGGRGGGRESDYYYEEGSNFSEGSRDSDSRMADILSLRTTGSGRSGATMDTSGSSANYRYRRSTLNSMVNSPFKFHRNGTISTTTSGDRATTLSSIPDSLMISEGEFLERLREHELRTQLEQEQYGNGADGRYYDLDDGMEHTESYLSSRSALSRSNSIPSLTSSNDPFKTFDSNEGLADPDPFSDDYAEEF</sequence>
<feature type="region of interest" description="Disordered" evidence="1">
    <location>
        <begin position="154"/>
        <end position="200"/>
    </location>
</feature>
<feature type="region of interest" description="Disordered" evidence="1">
    <location>
        <begin position="127"/>
        <end position="146"/>
    </location>
</feature>
<dbReference type="Proteomes" id="UP000738325">
    <property type="component" value="Unassembled WGS sequence"/>
</dbReference>
<name>A0A9P6RSX1_9FUNG</name>
<feature type="compositionally biased region" description="Acidic residues" evidence="1">
    <location>
        <begin position="709"/>
        <end position="718"/>
    </location>
</feature>
<evidence type="ECO:0000256" key="2">
    <source>
        <dbReference type="SAM" id="Phobius"/>
    </source>
</evidence>
<dbReference type="OrthoDB" id="2433581at2759"/>
<feature type="region of interest" description="Disordered" evidence="1">
    <location>
        <begin position="671"/>
        <end position="718"/>
    </location>
</feature>
<proteinExistence type="predicted"/>
<dbReference type="EMBL" id="JAAAIP010000091">
    <property type="protein sequence ID" value="KAG0326131.1"/>
    <property type="molecule type" value="Genomic_DNA"/>
</dbReference>
<feature type="region of interest" description="Disordered" evidence="1">
    <location>
        <begin position="515"/>
        <end position="555"/>
    </location>
</feature>
<feature type="compositionally biased region" description="Gly residues" evidence="1">
    <location>
        <begin position="266"/>
        <end position="281"/>
    </location>
</feature>
<keyword evidence="4" id="KW-1185">Reference proteome</keyword>
<evidence type="ECO:0000313" key="4">
    <source>
        <dbReference type="Proteomes" id="UP000738325"/>
    </source>
</evidence>
<keyword evidence="2" id="KW-1133">Transmembrane helix</keyword>